<dbReference type="EMBL" id="AP022605">
    <property type="protein sequence ID" value="BBZ06704.1"/>
    <property type="molecule type" value="Genomic_DNA"/>
</dbReference>
<feature type="domain" description="Carbohydrate kinase PfkB" evidence="7">
    <location>
        <begin position="5"/>
        <end position="291"/>
    </location>
</feature>
<keyword evidence="5" id="KW-0511">Multifunctional enzyme</keyword>
<proteinExistence type="predicted"/>
<dbReference type="InterPro" id="IPR029056">
    <property type="entry name" value="Ribokinase-like"/>
</dbReference>
<evidence type="ECO:0000259" key="7">
    <source>
        <dbReference type="Pfam" id="PF00294"/>
    </source>
</evidence>
<accession>A0A1X1TBV4</accession>
<dbReference type="PROSITE" id="PS00584">
    <property type="entry name" value="PFKB_KINASES_2"/>
    <property type="match status" value="1"/>
</dbReference>
<evidence type="ECO:0000256" key="1">
    <source>
        <dbReference type="ARBA" id="ARBA00004713"/>
    </source>
</evidence>
<dbReference type="STRING" id="126673.AWC01_09230"/>
<dbReference type="AlphaFoldDB" id="A0A1X1TBV4"/>
<dbReference type="GO" id="GO:0009244">
    <property type="term" value="P:lipopolysaccharide core region biosynthetic process"/>
    <property type="evidence" value="ECO:0007669"/>
    <property type="project" value="UniProtKB-UniPathway"/>
</dbReference>
<dbReference type="SUPFAM" id="SSF52374">
    <property type="entry name" value="Nucleotidylyl transferase"/>
    <property type="match status" value="1"/>
</dbReference>
<gene>
    <name evidence="10" type="ORF">AWC01_09230</name>
    <name evidence="9" type="ORF">MDOR_08730</name>
</gene>
<evidence type="ECO:0000259" key="8">
    <source>
        <dbReference type="Pfam" id="PF01467"/>
    </source>
</evidence>
<dbReference type="Pfam" id="PF01467">
    <property type="entry name" value="CTP_transf_like"/>
    <property type="match status" value="1"/>
</dbReference>
<dbReference type="EMBL" id="LQOS01000024">
    <property type="protein sequence ID" value="ORV42054.1"/>
    <property type="molecule type" value="Genomic_DNA"/>
</dbReference>
<dbReference type="KEGG" id="mdr:MDOR_08730"/>
<evidence type="ECO:0000256" key="4">
    <source>
        <dbReference type="ARBA" id="ARBA00022777"/>
    </source>
</evidence>
<dbReference type="Proteomes" id="UP000193564">
    <property type="component" value="Unassembled WGS sequence"/>
</dbReference>
<dbReference type="PANTHER" id="PTHR43793:SF2">
    <property type="entry name" value="BIFUNCTIONAL PROTEIN HLDE"/>
    <property type="match status" value="1"/>
</dbReference>
<dbReference type="PANTHER" id="PTHR43793">
    <property type="entry name" value="FAD SYNTHASE"/>
    <property type="match status" value="1"/>
</dbReference>
<evidence type="ECO:0000256" key="2">
    <source>
        <dbReference type="ARBA" id="ARBA00022679"/>
    </source>
</evidence>
<dbReference type="GO" id="GO:0016779">
    <property type="term" value="F:nucleotidyltransferase activity"/>
    <property type="evidence" value="ECO:0007669"/>
    <property type="project" value="UniProtKB-KW"/>
</dbReference>
<evidence type="ECO:0000313" key="11">
    <source>
        <dbReference type="Proteomes" id="UP000193564"/>
    </source>
</evidence>
<keyword evidence="2 10" id="KW-0808">Transferase</keyword>
<dbReference type="InterPro" id="IPR050385">
    <property type="entry name" value="Archaeal_FAD_synthase"/>
</dbReference>
<dbReference type="RefSeq" id="WP_085190203.1">
    <property type="nucleotide sequence ID" value="NZ_AP022605.1"/>
</dbReference>
<dbReference type="Gene3D" id="3.40.1190.20">
    <property type="match status" value="1"/>
</dbReference>
<keyword evidence="6" id="KW-0119">Carbohydrate metabolism</keyword>
<reference evidence="10 11" key="1">
    <citation type="submission" date="2016-01" db="EMBL/GenBank/DDBJ databases">
        <title>The new phylogeny of the genus Mycobacterium.</title>
        <authorList>
            <person name="Tarcisio F."/>
            <person name="Conor M."/>
            <person name="Antonella G."/>
            <person name="Elisabetta G."/>
            <person name="Giulia F.S."/>
            <person name="Sara T."/>
            <person name="Anna F."/>
            <person name="Clotilde B."/>
            <person name="Roberto B."/>
            <person name="Veronica D.S."/>
            <person name="Fabio R."/>
            <person name="Monica P."/>
            <person name="Olivier J."/>
            <person name="Enrico T."/>
            <person name="Nicola S."/>
        </authorList>
    </citation>
    <scope>NUCLEOTIDE SEQUENCE [LARGE SCALE GENOMIC DNA]</scope>
    <source>
        <strain evidence="10 11">DSM 44339</strain>
    </source>
</reference>
<dbReference type="InterPro" id="IPR011611">
    <property type="entry name" value="PfkB_dom"/>
</dbReference>
<evidence type="ECO:0000313" key="9">
    <source>
        <dbReference type="EMBL" id="BBZ06704.1"/>
    </source>
</evidence>
<evidence type="ECO:0000256" key="6">
    <source>
        <dbReference type="ARBA" id="ARBA00023277"/>
    </source>
</evidence>
<keyword evidence="3" id="KW-0548">Nucleotidyltransferase</keyword>
<dbReference type="Gene3D" id="3.40.50.620">
    <property type="entry name" value="HUPs"/>
    <property type="match status" value="1"/>
</dbReference>
<evidence type="ECO:0000313" key="12">
    <source>
        <dbReference type="Proteomes" id="UP000467201"/>
    </source>
</evidence>
<dbReference type="InterPro" id="IPR004821">
    <property type="entry name" value="Cyt_trans-like"/>
</dbReference>
<dbReference type="SUPFAM" id="SSF53613">
    <property type="entry name" value="Ribokinase-like"/>
    <property type="match status" value="1"/>
</dbReference>
<keyword evidence="4" id="KW-0418">Kinase</keyword>
<comment type="pathway">
    <text evidence="1">Bacterial outer membrane biogenesis; LPS core biosynthesis.</text>
</comment>
<dbReference type="Pfam" id="PF00294">
    <property type="entry name" value="PfkB"/>
    <property type="match status" value="1"/>
</dbReference>
<reference evidence="9" key="3">
    <citation type="submission" date="2020-02" db="EMBL/GenBank/DDBJ databases">
        <authorList>
            <person name="Matsumoto Y."/>
            <person name="Motooka D."/>
            <person name="Nakamura S."/>
        </authorList>
    </citation>
    <scope>NUCLEOTIDE SEQUENCE</scope>
    <source>
        <strain evidence="9">JCM 12405</strain>
    </source>
</reference>
<reference evidence="9 12" key="2">
    <citation type="journal article" date="2019" name="Emerg. Microbes Infect.">
        <title>Comprehensive subspecies identification of 175 nontuberculous mycobacteria species based on 7547 genomic profiles.</title>
        <authorList>
            <person name="Matsumoto Y."/>
            <person name="Kinjo T."/>
            <person name="Motooka D."/>
            <person name="Nabeya D."/>
            <person name="Jung N."/>
            <person name="Uechi K."/>
            <person name="Horii T."/>
            <person name="Iida T."/>
            <person name="Fujita J."/>
            <person name="Nakamura S."/>
        </authorList>
    </citation>
    <scope>NUCLEOTIDE SEQUENCE [LARGE SCALE GENOMIC DNA]</scope>
    <source>
        <strain evidence="9 12">JCM 12405</strain>
    </source>
</reference>
<evidence type="ECO:0000256" key="5">
    <source>
        <dbReference type="ARBA" id="ARBA00023268"/>
    </source>
</evidence>
<sequence length="468" mass="48296">MAEPLVIIGDSMLDVDIEGTATRLSPEAPVPVVDAERVWHRPGGAGLAAVLATRADRDVVLVTALADDADGHSLVSLLEETGVRVVGLPLTGSTVCKTRIRAGGQSMLRLDHGDGTAAGGDLPDEAAEVVQQARAVCVADYGRGVCAHPGVRQLLTEVVERVPVVWDPHPQGAAPVPGCWLVTPNQSEAQRFSERGDSDAHSAERLRQRWRAHAVCVTLGAGGAVLASEAGSVHIAVPASAGVATGRRDTCGAGDRFAVAATQAFGAGDAAAAAVTAAVESASRFVATGGAVGVSRAVAVGETRRGVTQSSALTGDITEVRDRLRRRGGTLVATGGCFDLLHTGHVRLLHQARQLGDALVVLLNSDDSVRALKGPSRPVMAAEDRARVLAALACVDAVAIFDETSPQAALERLRPDIWVKGGDYTENDLPEAGVVRRHGGEVVLLPTVAGYSSSNLIAAANLTHAARS</sequence>
<dbReference type="OrthoDB" id="9802794at2"/>
<protein>
    <submittedName>
        <fullName evidence="9">Bifunctional protein HldE</fullName>
    </submittedName>
    <submittedName>
        <fullName evidence="10">D-beta-D-heptose 1-phosphate adenosyltransferase</fullName>
    </submittedName>
</protein>
<keyword evidence="11" id="KW-1185">Reference proteome</keyword>
<evidence type="ECO:0000313" key="10">
    <source>
        <dbReference type="EMBL" id="ORV42054.1"/>
    </source>
</evidence>
<dbReference type="InterPro" id="IPR014729">
    <property type="entry name" value="Rossmann-like_a/b/a_fold"/>
</dbReference>
<dbReference type="GO" id="GO:0016301">
    <property type="term" value="F:kinase activity"/>
    <property type="evidence" value="ECO:0007669"/>
    <property type="project" value="UniProtKB-KW"/>
</dbReference>
<dbReference type="InterPro" id="IPR002173">
    <property type="entry name" value="Carboh/pur_kinase_PfkB_CS"/>
</dbReference>
<organism evidence="10 11">
    <name type="scientific">Mycolicibacterium doricum</name>
    <dbReference type="NCBI Taxonomy" id="126673"/>
    <lineage>
        <taxon>Bacteria</taxon>
        <taxon>Bacillati</taxon>
        <taxon>Actinomycetota</taxon>
        <taxon>Actinomycetes</taxon>
        <taxon>Mycobacteriales</taxon>
        <taxon>Mycobacteriaceae</taxon>
        <taxon>Mycolicibacterium</taxon>
    </lineage>
</organism>
<feature type="domain" description="Cytidyltransferase-like" evidence="8">
    <location>
        <begin position="334"/>
        <end position="428"/>
    </location>
</feature>
<dbReference type="UniPathway" id="UPA00958"/>
<evidence type="ECO:0000256" key="3">
    <source>
        <dbReference type="ARBA" id="ARBA00022695"/>
    </source>
</evidence>
<dbReference type="Proteomes" id="UP000467201">
    <property type="component" value="Chromosome"/>
</dbReference>
<dbReference type="NCBIfam" id="TIGR00125">
    <property type="entry name" value="cyt_tran_rel"/>
    <property type="match status" value="1"/>
</dbReference>
<name>A0A1X1TBV4_9MYCO</name>